<evidence type="ECO:0000256" key="1">
    <source>
        <dbReference type="ARBA" id="ARBA00023015"/>
    </source>
</evidence>
<dbReference type="InterPro" id="IPR015927">
    <property type="entry name" value="Peptidase_S24_S26A/B/C"/>
</dbReference>
<feature type="domain" description="Peptidase S24/S26A/S26B/S26C" evidence="4">
    <location>
        <begin position="116"/>
        <end position="196"/>
    </location>
</feature>
<evidence type="ECO:0000313" key="6">
    <source>
        <dbReference type="EMBL" id="PAU95298.1"/>
    </source>
</evidence>
<dbReference type="InterPro" id="IPR010982">
    <property type="entry name" value="Lambda_DNA-bd_dom_sf"/>
</dbReference>
<organism evidence="6 7">
    <name type="scientific">Fodinibius salipaludis</name>
    <dbReference type="NCBI Taxonomy" id="2032627"/>
    <lineage>
        <taxon>Bacteria</taxon>
        <taxon>Pseudomonadati</taxon>
        <taxon>Balneolota</taxon>
        <taxon>Balneolia</taxon>
        <taxon>Balneolales</taxon>
        <taxon>Balneolaceae</taxon>
        <taxon>Fodinibius</taxon>
    </lineage>
</organism>
<dbReference type="GO" id="GO:0003677">
    <property type="term" value="F:DNA binding"/>
    <property type="evidence" value="ECO:0007669"/>
    <property type="project" value="UniProtKB-KW"/>
</dbReference>
<dbReference type="Pfam" id="PF07022">
    <property type="entry name" value="Phage_CI_repr"/>
    <property type="match status" value="1"/>
</dbReference>
<evidence type="ECO:0000256" key="3">
    <source>
        <dbReference type="ARBA" id="ARBA00023163"/>
    </source>
</evidence>
<dbReference type="InterPro" id="IPR036286">
    <property type="entry name" value="LexA/Signal_pep-like_sf"/>
</dbReference>
<dbReference type="Gene3D" id="2.10.109.10">
    <property type="entry name" value="Umud Fragment, subunit A"/>
    <property type="match status" value="1"/>
</dbReference>
<comment type="caution">
    <text evidence="6">The sequence shown here is derived from an EMBL/GenBank/DDBJ whole genome shotgun (WGS) entry which is preliminary data.</text>
</comment>
<proteinExistence type="predicted"/>
<dbReference type="InterPro" id="IPR010744">
    <property type="entry name" value="Phage_CI_N"/>
</dbReference>
<evidence type="ECO:0000313" key="7">
    <source>
        <dbReference type="Proteomes" id="UP000218831"/>
    </source>
</evidence>
<dbReference type="SUPFAM" id="SSF51306">
    <property type="entry name" value="LexA/Signal peptidase"/>
    <property type="match status" value="1"/>
</dbReference>
<dbReference type="OrthoDB" id="796548at2"/>
<keyword evidence="3" id="KW-0804">Transcription</keyword>
<dbReference type="Pfam" id="PF00717">
    <property type="entry name" value="Peptidase_S24"/>
    <property type="match status" value="1"/>
</dbReference>
<dbReference type="AlphaFoldDB" id="A0A2A2GD44"/>
<evidence type="ECO:0000256" key="2">
    <source>
        <dbReference type="ARBA" id="ARBA00023125"/>
    </source>
</evidence>
<name>A0A2A2GD44_9BACT</name>
<dbReference type="Gene3D" id="1.10.260.40">
    <property type="entry name" value="lambda repressor-like DNA-binding domains"/>
    <property type="match status" value="1"/>
</dbReference>
<dbReference type="CDD" id="cd06529">
    <property type="entry name" value="S24_LexA-like"/>
    <property type="match status" value="1"/>
</dbReference>
<dbReference type="InterPro" id="IPR039418">
    <property type="entry name" value="LexA-like"/>
</dbReference>
<dbReference type="Proteomes" id="UP000218831">
    <property type="component" value="Unassembled WGS sequence"/>
</dbReference>
<keyword evidence="2" id="KW-0238">DNA-binding</keyword>
<reference evidence="6 7" key="1">
    <citation type="submission" date="2017-08" db="EMBL/GenBank/DDBJ databases">
        <title>Aliifodinibius alkalisoli sp. nov., isolated from saline alkaline soil.</title>
        <authorList>
            <person name="Liu D."/>
            <person name="Zhang G."/>
        </authorList>
    </citation>
    <scope>NUCLEOTIDE SEQUENCE [LARGE SCALE GENOMIC DNA]</scope>
    <source>
        <strain evidence="6 7">WN023</strain>
    </source>
</reference>
<dbReference type="PANTHER" id="PTHR40661:SF3">
    <property type="entry name" value="FELS-1 PROPHAGE TRANSCRIPTIONAL REGULATOR"/>
    <property type="match status" value="1"/>
</dbReference>
<dbReference type="RefSeq" id="WP_095605424.1">
    <property type="nucleotide sequence ID" value="NZ_NSKE01000002.1"/>
</dbReference>
<evidence type="ECO:0000259" key="4">
    <source>
        <dbReference type="Pfam" id="PF00717"/>
    </source>
</evidence>
<sequence length="205" mass="22926">MNAILERIKEAYHLETDAEVADFLDIKPSTLSMQKNRGRLDLKRVIERCSDLNKNWLLEGKGDKRTVDGANIQKAIPVYTSLDIKDMRPDFNNSPKAGNIYTDISNGVGGLPGSNSLIGVVSDGNEMAPTVKENDIAVIDLNEDPTPDEIFLIASSHETMLRRLQKEQNKLFAKSQNGQNDPIEISLDKTHCCVGKLTWVFRRVE</sequence>
<accession>A0A2A2GD44</accession>
<keyword evidence="7" id="KW-1185">Reference proteome</keyword>
<feature type="domain" description="Bacteriophage CI repressor N-terminal" evidence="5">
    <location>
        <begin position="3"/>
        <end position="64"/>
    </location>
</feature>
<dbReference type="EMBL" id="NSKE01000002">
    <property type="protein sequence ID" value="PAU95298.1"/>
    <property type="molecule type" value="Genomic_DNA"/>
</dbReference>
<evidence type="ECO:0000259" key="5">
    <source>
        <dbReference type="Pfam" id="PF07022"/>
    </source>
</evidence>
<dbReference type="PANTHER" id="PTHR40661">
    <property type="match status" value="1"/>
</dbReference>
<protein>
    <submittedName>
        <fullName evidence="6">Uncharacterized protein</fullName>
    </submittedName>
</protein>
<dbReference type="GO" id="GO:0045892">
    <property type="term" value="P:negative regulation of DNA-templated transcription"/>
    <property type="evidence" value="ECO:0007669"/>
    <property type="project" value="InterPro"/>
</dbReference>
<gene>
    <name evidence="6" type="ORF">CK503_03640</name>
</gene>
<keyword evidence="1" id="KW-0805">Transcription regulation</keyword>